<dbReference type="Proteomes" id="UP000638732">
    <property type="component" value="Unassembled WGS sequence"/>
</dbReference>
<proteinExistence type="predicted"/>
<comment type="caution">
    <text evidence="1">The sequence shown here is derived from an EMBL/GenBank/DDBJ whole genome shotgun (WGS) entry which is preliminary data.</text>
</comment>
<name>A0A966DSU3_9SPHI</name>
<organism evidence="1 2">
    <name type="scientific">Mucilaginibacter agri</name>
    <dbReference type="NCBI Taxonomy" id="2695265"/>
    <lineage>
        <taxon>Bacteria</taxon>
        <taxon>Pseudomonadati</taxon>
        <taxon>Bacteroidota</taxon>
        <taxon>Sphingobacteriia</taxon>
        <taxon>Sphingobacteriales</taxon>
        <taxon>Sphingobacteriaceae</taxon>
        <taxon>Mucilaginibacter</taxon>
    </lineage>
</organism>
<evidence type="ECO:0000313" key="2">
    <source>
        <dbReference type="Proteomes" id="UP000638732"/>
    </source>
</evidence>
<reference evidence="1" key="2">
    <citation type="submission" date="2020-10" db="EMBL/GenBank/DDBJ databases">
        <title>Mucilaginibacter sp. nov., isolated from soil.</title>
        <authorList>
            <person name="Jeon C.O."/>
        </authorList>
    </citation>
    <scope>NUCLEOTIDE SEQUENCE</scope>
    <source>
        <strain evidence="1">R11</strain>
    </source>
</reference>
<reference evidence="1" key="1">
    <citation type="submission" date="2020-01" db="EMBL/GenBank/DDBJ databases">
        <authorList>
            <person name="Seo Y.L."/>
        </authorList>
    </citation>
    <scope>NUCLEOTIDE SEQUENCE</scope>
    <source>
        <strain evidence="1">R11</strain>
    </source>
</reference>
<dbReference type="AlphaFoldDB" id="A0A966DSU3"/>
<gene>
    <name evidence="1" type="ORF">GSY63_01925</name>
</gene>
<keyword evidence="2" id="KW-1185">Reference proteome</keyword>
<dbReference type="EMBL" id="WWEO01000035">
    <property type="protein sequence ID" value="NCD68109.1"/>
    <property type="molecule type" value="Genomic_DNA"/>
</dbReference>
<accession>A0A966DSU3</accession>
<dbReference type="RefSeq" id="WP_166584136.1">
    <property type="nucleotide sequence ID" value="NZ_WWEO01000035.1"/>
</dbReference>
<sequence length="78" mass="9457">MKPKYLFYIILMVMIHYEVGRLINADEEQDEVSESNYEKSVKLDSDKNDKDAFRYGVVHKVRLIKRQENHAHRFNVWK</sequence>
<protein>
    <submittedName>
        <fullName evidence="1">Uncharacterized protein</fullName>
    </submittedName>
</protein>
<evidence type="ECO:0000313" key="1">
    <source>
        <dbReference type="EMBL" id="NCD68109.1"/>
    </source>
</evidence>